<dbReference type="PROSITE" id="PS01156">
    <property type="entry name" value="TONB_DEPENDENT_REC_2"/>
    <property type="match status" value="1"/>
</dbReference>
<dbReference type="CDD" id="cd01347">
    <property type="entry name" value="ligand_gated_channel"/>
    <property type="match status" value="1"/>
</dbReference>
<evidence type="ECO:0000256" key="15">
    <source>
        <dbReference type="PROSITE-ProRule" id="PRU10144"/>
    </source>
</evidence>
<dbReference type="PANTHER" id="PTHR32552:SF84">
    <property type="entry name" value="TONB-DEPENDENT RECEPTOR-RELATED"/>
    <property type="match status" value="1"/>
</dbReference>
<keyword evidence="12 19" id="KW-0675">Receptor</keyword>
<keyword evidence="10 16" id="KW-0798">TonB box</keyword>
<evidence type="ECO:0000256" key="2">
    <source>
        <dbReference type="ARBA" id="ARBA00009810"/>
    </source>
</evidence>
<comment type="similarity">
    <text evidence="2 14 16">Belongs to the TonB-dependent receptor family.</text>
</comment>
<dbReference type="GO" id="GO:0038023">
    <property type="term" value="F:signaling receptor activity"/>
    <property type="evidence" value="ECO:0007669"/>
    <property type="project" value="InterPro"/>
</dbReference>
<evidence type="ECO:0000256" key="10">
    <source>
        <dbReference type="ARBA" id="ARBA00023077"/>
    </source>
</evidence>
<dbReference type="InterPro" id="IPR036942">
    <property type="entry name" value="Beta-barrel_TonB_sf"/>
</dbReference>
<dbReference type="Proteomes" id="UP000594836">
    <property type="component" value="Chromosome"/>
</dbReference>
<evidence type="ECO:0000313" key="19">
    <source>
        <dbReference type="EMBL" id="NNG56217.1"/>
    </source>
</evidence>
<evidence type="ECO:0000313" key="22">
    <source>
        <dbReference type="Proteomes" id="UP000594836"/>
    </source>
</evidence>
<keyword evidence="3 14" id="KW-0813">Transport</keyword>
<comment type="subcellular location">
    <subcellularLocation>
        <location evidence="1 14">Cell outer membrane</location>
        <topology evidence="1 14">Multi-pass membrane protein</topology>
    </subcellularLocation>
</comment>
<dbReference type="GO" id="GO:0015344">
    <property type="term" value="F:siderophore uptake transmembrane transporter activity"/>
    <property type="evidence" value="ECO:0007669"/>
    <property type="project" value="TreeGrafter"/>
</dbReference>
<accession>A0A411LL53</accession>
<evidence type="ECO:0000259" key="17">
    <source>
        <dbReference type="Pfam" id="PF00593"/>
    </source>
</evidence>
<dbReference type="NCBIfam" id="TIGR01783">
    <property type="entry name" value="TonB-siderophor"/>
    <property type="match status" value="1"/>
</dbReference>
<dbReference type="GO" id="GO:0015891">
    <property type="term" value="P:siderophore transport"/>
    <property type="evidence" value="ECO:0007669"/>
    <property type="project" value="InterPro"/>
</dbReference>
<evidence type="ECO:0000256" key="7">
    <source>
        <dbReference type="ARBA" id="ARBA00022729"/>
    </source>
</evidence>
<evidence type="ECO:0000256" key="16">
    <source>
        <dbReference type="RuleBase" id="RU003357"/>
    </source>
</evidence>
<evidence type="ECO:0000256" key="11">
    <source>
        <dbReference type="ARBA" id="ARBA00023136"/>
    </source>
</evidence>
<evidence type="ECO:0000256" key="8">
    <source>
        <dbReference type="ARBA" id="ARBA00023004"/>
    </source>
</evidence>
<dbReference type="InterPro" id="IPR010105">
    <property type="entry name" value="TonB_sidphr_rcpt"/>
</dbReference>
<evidence type="ECO:0000256" key="14">
    <source>
        <dbReference type="PROSITE-ProRule" id="PRU01360"/>
    </source>
</evidence>
<keyword evidence="13 14" id="KW-0998">Cell outer membrane</keyword>
<sequence>MLYRNYHANRWGLLGGVALVLGGSPAWAQRGGEPGGDDGSVLVIGTREKPALATPNATASRLGLTPLETPATITSLDGETIRARGDQSIVDAQSRAPGIASVANPGNGGTALSARGFSGQGSVLQLIDGVRLFPAAGTITFPTDPWMVERIDVLSGPASVLYGQGALGGAVNVVMRKPSERTEGQAEIGYGAQNSLRAAAGIGGPVSDTLSYRLDASYRRSDGYVDRGDSRSFALSGTLLWKPSPTLAVTVRGDHGDQRPTPYFGTPLIDGRLDLRVRERNYNVGDGRMRFRDDRASVQVDWAPSAAVSVSNIAYYLTSDRFWRNLENYCWVGVSGTCADGSTGLPGTIRRSSNYGIRHDQTQWGDQASVTWRTSLAPGIANAFVIGADANLVRFTHENDFGSDPQVDAVDPFSFDPGRFLDMQGIAPRYRTRTAALAVFAEDRLTLGPKWSVVGGFRYEENQVRRWAISYPGGTRTDSFAFEKTFRNATWRAGVVYQPMPTLSLYGQYATGVDPLGTLTTVSTGQVAFSNARGNQVEAGAKLLFLNGRGMATLAAYRIVKTGLLAQRTLSGPVEQVGQRSAQGVEAAMSVDLPQGFGVEANGTLLDARFDDFRSGGMDYGGRTPPNVPEALGNLWLRWDATHRIQARAGLRYVGRRFSDNGNAFRIPAYATVDGTLSYAVGPHMAVDLRVYNLFDKAYAITAYGDQQWILGRPRSLDVALRAAF</sequence>
<evidence type="ECO:0000256" key="9">
    <source>
        <dbReference type="ARBA" id="ARBA00023065"/>
    </source>
</evidence>
<feature type="domain" description="TonB-dependent receptor plug" evidence="18">
    <location>
        <begin position="67"/>
        <end position="170"/>
    </location>
</feature>
<evidence type="ECO:0000256" key="3">
    <source>
        <dbReference type="ARBA" id="ARBA00022448"/>
    </source>
</evidence>
<evidence type="ECO:0000256" key="4">
    <source>
        <dbReference type="ARBA" id="ARBA00022452"/>
    </source>
</evidence>
<dbReference type="InterPro" id="IPR037066">
    <property type="entry name" value="Plug_dom_sf"/>
</dbReference>
<keyword evidence="9" id="KW-0406">Ion transport</keyword>
<keyword evidence="8" id="KW-0408">Iron</keyword>
<keyword evidence="11 14" id="KW-0472">Membrane</keyword>
<dbReference type="Gene3D" id="2.170.130.10">
    <property type="entry name" value="TonB-dependent receptor, plug domain"/>
    <property type="match status" value="1"/>
</dbReference>
<evidence type="ECO:0000256" key="6">
    <source>
        <dbReference type="ARBA" id="ARBA00022692"/>
    </source>
</evidence>
<dbReference type="EMBL" id="CP065713">
    <property type="protein sequence ID" value="QPT09593.1"/>
    <property type="molecule type" value="Genomic_DNA"/>
</dbReference>
<keyword evidence="6 14" id="KW-0812">Transmembrane</keyword>
<proteinExistence type="inferred from homology"/>
<feature type="short sequence motif" description="TonB C-terminal box" evidence="15">
    <location>
        <begin position="708"/>
        <end position="725"/>
    </location>
</feature>
<gene>
    <name evidence="19" type="ORF">HKX06_02290</name>
    <name evidence="20" type="ORF">I6G38_04805</name>
</gene>
<dbReference type="SUPFAM" id="SSF56935">
    <property type="entry name" value="Porins"/>
    <property type="match status" value="1"/>
</dbReference>
<dbReference type="GO" id="GO:0009279">
    <property type="term" value="C:cell outer membrane"/>
    <property type="evidence" value="ECO:0007669"/>
    <property type="project" value="UniProtKB-SubCell"/>
</dbReference>
<dbReference type="InterPro" id="IPR012910">
    <property type="entry name" value="Plug_dom"/>
</dbReference>
<dbReference type="InterPro" id="IPR039426">
    <property type="entry name" value="TonB-dep_rcpt-like"/>
</dbReference>
<dbReference type="Gene3D" id="2.40.170.20">
    <property type="entry name" value="TonB-dependent receptor, beta-barrel domain"/>
    <property type="match status" value="1"/>
</dbReference>
<dbReference type="RefSeq" id="WP_007405563.1">
    <property type="nucleotide sequence ID" value="NZ_AP023323.1"/>
</dbReference>
<reference evidence="20 22" key="2">
    <citation type="submission" date="2020-12" db="EMBL/GenBank/DDBJ databases">
        <title>FDA dAtabase for Regulatory Grade micrObial Sequences (FDA-ARGOS): Supporting development and validation of Infectious Disease Dx tests.</title>
        <authorList>
            <person name="Sproer C."/>
            <person name="Gronow S."/>
            <person name="Severitt S."/>
            <person name="Schroder I."/>
            <person name="Tallon L."/>
            <person name="Sadzewicz L."/>
            <person name="Zhao X."/>
            <person name="Boylan J."/>
            <person name="Ott S."/>
            <person name="Bowen H."/>
            <person name="Vavikolanu K."/>
            <person name="Mehta A."/>
            <person name="Aluvathingal J."/>
            <person name="Nadendla S."/>
            <person name="Lowell S."/>
            <person name="Myers T."/>
            <person name="Yan Y."/>
            <person name="Sichtig H."/>
        </authorList>
    </citation>
    <scope>NUCLEOTIDE SEQUENCE [LARGE SCALE GENOMIC DNA]</scope>
    <source>
        <strain evidence="20 22">FDAARGOS_881</strain>
    </source>
</reference>
<evidence type="ECO:0000256" key="13">
    <source>
        <dbReference type="ARBA" id="ARBA00023237"/>
    </source>
</evidence>
<dbReference type="GeneID" id="78527757"/>
<dbReference type="InterPro" id="IPR000531">
    <property type="entry name" value="Beta-barrel_TonB"/>
</dbReference>
<dbReference type="OrthoDB" id="9760333at2"/>
<dbReference type="EMBL" id="JABEOU010000008">
    <property type="protein sequence ID" value="NNG56217.1"/>
    <property type="molecule type" value="Genomic_DNA"/>
</dbReference>
<organism evidence="19 21">
    <name type="scientific">Sphingomonas paucimobilis</name>
    <name type="common">Pseudomonas paucimobilis</name>
    <dbReference type="NCBI Taxonomy" id="13689"/>
    <lineage>
        <taxon>Bacteria</taxon>
        <taxon>Pseudomonadati</taxon>
        <taxon>Pseudomonadota</taxon>
        <taxon>Alphaproteobacteria</taxon>
        <taxon>Sphingomonadales</taxon>
        <taxon>Sphingomonadaceae</taxon>
        <taxon>Sphingomonas</taxon>
    </lineage>
</organism>
<dbReference type="Pfam" id="PF07715">
    <property type="entry name" value="Plug"/>
    <property type="match status" value="1"/>
</dbReference>
<evidence type="ECO:0000259" key="18">
    <source>
        <dbReference type="Pfam" id="PF07715"/>
    </source>
</evidence>
<dbReference type="PROSITE" id="PS52016">
    <property type="entry name" value="TONB_DEPENDENT_REC_3"/>
    <property type="match status" value="1"/>
</dbReference>
<dbReference type="PANTHER" id="PTHR32552">
    <property type="entry name" value="FERRICHROME IRON RECEPTOR-RELATED"/>
    <property type="match status" value="1"/>
</dbReference>
<keyword evidence="7" id="KW-0732">Signal</keyword>
<evidence type="ECO:0000256" key="1">
    <source>
        <dbReference type="ARBA" id="ARBA00004571"/>
    </source>
</evidence>
<evidence type="ECO:0000256" key="12">
    <source>
        <dbReference type="ARBA" id="ARBA00023170"/>
    </source>
</evidence>
<evidence type="ECO:0000256" key="5">
    <source>
        <dbReference type="ARBA" id="ARBA00022496"/>
    </source>
</evidence>
<protein>
    <submittedName>
        <fullName evidence="19">TonB-dependent receptor</fullName>
    </submittedName>
</protein>
<name>A0A411LL53_SPHPI</name>
<keyword evidence="5" id="KW-0410">Iron transport</keyword>
<keyword evidence="4 14" id="KW-1134">Transmembrane beta strand</keyword>
<dbReference type="Pfam" id="PF00593">
    <property type="entry name" value="TonB_dep_Rec_b-barrel"/>
    <property type="match status" value="1"/>
</dbReference>
<dbReference type="Proteomes" id="UP000550136">
    <property type="component" value="Unassembled WGS sequence"/>
</dbReference>
<reference evidence="19 21" key="1">
    <citation type="submission" date="2020-05" db="EMBL/GenBank/DDBJ databases">
        <title>Draft Genome Sequences of Sphingomonas sp. Isolated from the International Space Station.</title>
        <authorList>
            <person name="Bijlani S."/>
            <person name="Singh N.K."/>
            <person name="Mason C.E."/>
            <person name="Wang C.C."/>
            <person name="Venkateswaran K."/>
        </authorList>
    </citation>
    <scope>NUCLEOTIDE SEQUENCE [LARGE SCALE GENOMIC DNA]</scope>
    <source>
        <strain evidence="19 21">FKI-L5-BR-P1</strain>
    </source>
</reference>
<evidence type="ECO:0000313" key="21">
    <source>
        <dbReference type="Proteomes" id="UP000550136"/>
    </source>
</evidence>
<dbReference type="InterPro" id="IPR010917">
    <property type="entry name" value="TonB_rcpt_CS"/>
</dbReference>
<evidence type="ECO:0000313" key="20">
    <source>
        <dbReference type="EMBL" id="QPT09593.1"/>
    </source>
</evidence>
<dbReference type="AlphaFoldDB" id="A0A411LL53"/>
<feature type="domain" description="TonB-dependent receptor-like beta-barrel" evidence="17">
    <location>
        <begin position="248"/>
        <end position="694"/>
    </location>
</feature>